<dbReference type="EMBL" id="KZ506409">
    <property type="protein sequence ID" value="PKU39790.1"/>
    <property type="molecule type" value="Genomic_DNA"/>
</dbReference>
<gene>
    <name evidence="1" type="ORF">llap_9902</name>
</gene>
<name>A0A2I0U148_LIMLA</name>
<organism evidence="1 2">
    <name type="scientific">Limosa lapponica baueri</name>
    <dbReference type="NCBI Taxonomy" id="1758121"/>
    <lineage>
        <taxon>Eukaryota</taxon>
        <taxon>Metazoa</taxon>
        <taxon>Chordata</taxon>
        <taxon>Craniata</taxon>
        <taxon>Vertebrata</taxon>
        <taxon>Euteleostomi</taxon>
        <taxon>Archelosauria</taxon>
        <taxon>Archosauria</taxon>
        <taxon>Dinosauria</taxon>
        <taxon>Saurischia</taxon>
        <taxon>Theropoda</taxon>
        <taxon>Coelurosauria</taxon>
        <taxon>Aves</taxon>
        <taxon>Neognathae</taxon>
        <taxon>Neoaves</taxon>
        <taxon>Charadriiformes</taxon>
        <taxon>Scolopacidae</taxon>
        <taxon>Limosa</taxon>
    </lineage>
</organism>
<keyword evidence="2" id="KW-1185">Reference proteome</keyword>
<reference evidence="2" key="1">
    <citation type="submission" date="2017-11" db="EMBL/GenBank/DDBJ databases">
        <authorList>
            <person name="Lima N.C."/>
            <person name="Parody-Merino A.M."/>
            <person name="Battley P.F."/>
            <person name="Fidler A.E."/>
            <person name="Prosdocimi F."/>
        </authorList>
    </citation>
    <scope>NUCLEOTIDE SEQUENCE [LARGE SCALE GENOMIC DNA]</scope>
</reference>
<proteinExistence type="predicted"/>
<dbReference type="OrthoDB" id="9400281at2759"/>
<dbReference type="Proteomes" id="UP000233556">
    <property type="component" value="Unassembled WGS sequence"/>
</dbReference>
<protein>
    <submittedName>
        <fullName evidence="1">Uncharacterized protein</fullName>
    </submittedName>
</protein>
<evidence type="ECO:0000313" key="2">
    <source>
        <dbReference type="Proteomes" id="UP000233556"/>
    </source>
</evidence>
<evidence type="ECO:0000313" key="1">
    <source>
        <dbReference type="EMBL" id="PKU39790.1"/>
    </source>
</evidence>
<accession>A0A2I0U148</accession>
<reference evidence="2" key="2">
    <citation type="submission" date="2017-12" db="EMBL/GenBank/DDBJ databases">
        <title>Genome sequence of the Bar-tailed Godwit (Limosa lapponica baueri).</title>
        <authorList>
            <person name="Lima N.C.B."/>
            <person name="Parody-Merino A.M."/>
            <person name="Battley P.F."/>
            <person name="Fidler A.E."/>
            <person name="Prosdocimi F."/>
        </authorList>
    </citation>
    <scope>NUCLEOTIDE SEQUENCE [LARGE SCALE GENOMIC DNA]</scope>
</reference>
<sequence>MVTSLDLLATLLLIQTRMLLAFLATWAHCWLTFSRQSTNAPRSFSARQLQPLCPKPVGLHGVGVTQVQDPALGLVEPHPIGLSPSIQPVQIPLQSPPTLQQVDTPTQLGVICKFTEGALHPLVQIIDKDVKEKWPQYRALGDTTRDRLPPGLNSIHHRSFGPTIQSVFHPGKSTPVQDMNSQFLQKNAMGNGVKGFTKVQVNNIHSLSLHH</sequence>
<dbReference type="AlphaFoldDB" id="A0A2I0U148"/>